<feature type="coiled-coil region" evidence="1">
    <location>
        <begin position="73"/>
        <end position="157"/>
    </location>
</feature>
<evidence type="ECO:0000256" key="1">
    <source>
        <dbReference type="SAM" id="Coils"/>
    </source>
</evidence>
<feature type="compositionally biased region" description="Polar residues" evidence="2">
    <location>
        <begin position="18"/>
        <end position="30"/>
    </location>
</feature>
<dbReference type="OMA" id="XVLTKEF"/>
<protein>
    <recommendedName>
        <fullName evidence="5">Progesterone-induced-blocking factor 1</fullName>
    </recommendedName>
</protein>
<feature type="coiled-coil region" evidence="1">
    <location>
        <begin position="579"/>
        <end position="613"/>
    </location>
</feature>
<evidence type="ECO:0000256" key="2">
    <source>
        <dbReference type="SAM" id="MobiDB-lite"/>
    </source>
</evidence>
<dbReference type="GO" id="GO:0005815">
    <property type="term" value="C:microtubule organizing center"/>
    <property type="evidence" value="ECO:0007669"/>
    <property type="project" value="TreeGrafter"/>
</dbReference>
<dbReference type="Proteomes" id="UP000014500">
    <property type="component" value="Unassembled WGS sequence"/>
</dbReference>
<dbReference type="GO" id="GO:0060271">
    <property type="term" value="P:cilium assembly"/>
    <property type="evidence" value="ECO:0007669"/>
    <property type="project" value="TreeGrafter"/>
</dbReference>
<feature type="coiled-coil region" evidence="1">
    <location>
        <begin position="221"/>
        <end position="293"/>
    </location>
</feature>
<dbReference type="STRING" id="126957.T1IU59"/>
<evidence type="ECO:0000313" key="3">
    <source>
        <dbReference type="EnsemblMetazoa" id="SMAR004677-PA"/>
    </source>
</evidence>
<reference evidence="3" key="2">
    <citation type="submission" date="2015-02" db="UniProtKB">
        <authorList>
            <consortium name="EnsemblMetazoa"/>
        </authorList>
    </citation>
    <scope>IDENTIFICATION</scope>
</reference>
<dbReference type="eggNOG" id="ENOG502QRKC">
    <property type="taxonomic scope" value="Eukaryota"/>
</dbReference>
<evidence type="ECO:0000313" key="4">
    <source>
        <dbReference type="Proteomes" id="UP000014500"/>
    </source>
</evidence>
<dbReference type="PANTHER" id="PTHR18950">
    <property type="entry name" value="PROGESTERONE-INDUCED BLOCKING FACTOR 1"/>
    <property type="match status" value="1"/>
</dbReference>
<dbReference type="HOGENOM" id="CLU_014616_0_0_1"/>
<feature type="region of interest" description="Disordered" evidence="2">
    <location>
        <begin position="405"/>
        <end position="425"/>
    </location>
</feature>
<dbReference type="AlphaFoldDB" id="T1IU59"/>
<dbReference type="EMBL" id="JH431520">
    <property type="status" value="NOT_ANNOTATED_CDS"/>
    <property type="molecule type" value="Genomic_DNA"/>
</dbReference>
<dbReference type="Gene3D" id="6.10.250.3110">
    <property type="match status" value="1"/>
</dbReference>
<dbReference type="PhylomeDB" id="T1IU59"/>
<dbReference type="EnsemblMetazoa" id="SMAR004677-RA">
    <property type="protein sequence ID" value="SMAR004677-PA"/>
    <property type="gene ID" value="SMAR004677"/>
</dbReference>
<name>T1IU59_STRMM</name>
<feature type="region of interest" description="Disordered" evidence="2">
    <location>
        <begin position="1"/>
        <end position="36"/>
    </location>
</feature>
<sequence length="650" mass="77099">MATERNSKSINESEDPSLETTIPTDFTLSPESDEGKHSKLTLKQQLERKQLLHDLQLLKIELSHKSNIIDNMKAEYMTKVDDLEEKMADVQHQKQVIQARLEAQLKLHEEESKRRLMQNRKEMEIILRKQEDLEETNARLQERAGDIKRTLRELELSEDQYYQLKTLTPDLLSLKDYIAMRIYEICWPLKEENIELRNRENKQKEMLHNIHTEYSMIKDDFETTQQKNSDLQSRNQRLEIELTELRSLTTDCDYKRDNFDRIKTEKERFESEVQSLRRNCSTLQTENNCLNKEKVDIFSELKSLRQKVPLLKQDKDYFSKQFVELTSKLNYAEERLSSVSGQLERCQEAREDVYERFVSARDKYKNEYDQRLNEEIEKIQEKTDRELEKLKTSQTEVRETEIKALRDSRDNALSQRDKSDEKLRETQRKYDELRMEVKQLQSNDTARVSELRSELKLKTLDLERTQMIELEFTRNFKNLQIENEKLMKKVEIVTNELYEQQSTSQVRIAELELSLSDRSGRLAAYEKLENELDDIVIQAAEAGDNDEAERIMFSFGYGANVPTTAKRRLQQSVQLARRILNLEKVNTDLSRTLENEKKKCDLLAEELANSKEILDQAQQPYGYMIGKMRVRDEQLQQTGERLKTLEVELK</sequence>
<accession>T1IU59</accession>
<dbReference type="PANTHER" id="PTHR18950:SF0">
    <property type="entry name" value="PROGESTERONE IMMUNOMODULATORY BINDING FACTOR 1"/>
    <property type="match status" value="1"/>
</dbReference>
<keyword evidence="4" id="KW-1185">Reference proteome</keyword>
<reference evidence="4" key="1">
    <citation type="submission" date="2011-05" db="EMBL/GenBank/DDBJ databases">
        <authorList>
            <person name="Richards S.R."/>
            <person name="Qu J."/>
            <person name="Jiang H."/>
            <person name="Jhangiani S.N."/>
            <person name="Agravi P."/>
            <person name="Goodspeed R."/>
            <person name="Gross S."/>
            <person name="Mandapat C."/>
            <person name="Jackson L."/>
            <person name="Mathew T."/>
            <person name="Pu L."/>
            <person name="Thornton R."/>
            <person name="Saada N."/>
            <person name="Wilczek-Boney K.B."/>
            <person name="Lee S."/>
            <person name="Kovar C."/>
            <person name="Wu Y."/>
            <person name="Scherer S.E."/>
            <person name="Worley K.C."/>
            <person name="Muzny D.M."/>
            <person name="Gibbs R."/>
        </authorList>
    </citation>
    <scope>NUCLEOTIDE SEQUENCE</scope>
    <source>
        <strain evidence="4">Brora</strain>
    </source>
</reference>
<keyword evidence="1" id="KW-0175">Coiled coil</keyword>
<evidence type="ECO:0008006" key="5">
    <source>
        <dbReference type="Google" id="ProtNLM"/>
    </source>
</evidence>
<dbReference type="InterPro" id="IPR026205">
    <property type="entry name" value="PIBF1"/>
</dbReference>
<organism evidence="3 4">
    <name type="scientific">Strigamia maritima</name>
    <name type="common">European centipede</name>
    <name type="synonym">Geophilus maritimus</name>
    <dbReference type="NCBI Taxonomy" id="126957"/>
    <lineage>
        <taxon>Eukaryota</taxon>
        <taxon>Metazoa</taxon>
        <taxon>Ecdysozoa</taxon>
        <taxon>Arthropoda</taxon>
        <taxon>Myriapoda</taxon>
        <taxon>Chilopoda</taxon>
        <taxon>Pleurostigmophora</taxon>
        <taxon>Geophilomorpha</taxon>
        <taxon>Linotaeniidae</taxon>
        <taxon>Strigamia</taxon>
    </lineage>
</organism>
<proteinExistence type="predicted"/>